<protein>
    <submittedName>
        <fullName evidence="3">Serine hydrolase</fullName>
    </submittedName>
</protein>
<evidence type="ECO:0000259" key="2">
    <source>
        <dbReference type="Pfam" id="PF13354"/>
    </source>
</evidence>
<accession>A0ABX2I5N9</accession>
<name>A0ABX2I5N9_BLAHA</name>
<evidence type="ECO:0000256" key="1">
    <source>
        <dbReference type="SAM" id="MobiDB-lite"/>
    </source>
</evidence>
<organism evidence="3 4">
    <name type="scientific">Blautia hansenii</name>
    <name type="common">Ruminococcus hansenii</name>
    <dbReference type="NCBI Taxonomy" id="1322"/>
    <lineage>
        <taxon>Bacteria</taxon>
        <taxon>Bacillati</taxon>
        <taxon>Bacillota</taxon>
        <taxon>Clostridia</taxon>
        <taxon>Lachnospirales</taxon>
        <taxon>Lachnospiraceae</taxon>
        <taxon>Blautia</taxon>
    </lineage>
</organism>
<proteinExistence type="predicted"/>
<evidence type="ECO:0000313" key="3">
    <source>
        <dbReference type="EMBL" id="NSJ85620.1"/>
    </source>
</evidence>
<dbReference type="InterPro" id="IPR045155">
    <property type="entry name" value="Beta-lactam_cat"/>
</dbReference>
<dbReference type="EMBL" id="JAAITA010000004">
    <property type="protein sequence ID" value="NSJ85620.1"/>
    <property type="molecule type" value="Genomic_DNA"/>
</dbReference>
<keyword evidence="3" id="KW-0378">Hydrolase</keyword>
<dbReference type="InterPro" id="IPR000871">
    <property type="entry name" value="Beta-lactam_class-A"/>
</dbReference>
<gene>
    <name evidence="3" type="ORF">G5A70_05430</name>
</gene>
<feature type="domain" description="Beta-lactamase class A catalytic" evidence="2">
    <location>
        <begin position="111"/>
        <end position="319"/>
    </location>
</feature>
<dbReference type="InterPro" id="IPR012338">
    <property type="entry name" value="Beta-lactam/transpept-like"/>
</dbReference>
<dbReference type="Pfam" id="PF13354">
    <property type="entry name" value="Beta-lactamase2"/>
    <property type="match status" value="1"/>
</dbReference>
<dbReference type="PANTHER" id="PTHR35333">
    <property type="entry name" value="BETA-LACTAMASE"/>
    <property type="match status" value="1"/>
</dbReference>
<dbReference type="Gene3D" id="3.40.710.10">
    <property type="entry name" value="DD-peptidase/beta-lactamase superfamily"/>
    <property type="match status" value="1"/>
</dbReference>
<dbReference type="GO" id="GO:0016787">
    <property type="term" value="F:hydrolase activity"/>
    <property type="evidence" value="ECO:0007669"/>
    <property type="project" value="UniProtKB-KW"/>
</dbReference>
<dbReference type="PANTHER" id="PTHR35333:SF3">
    <property type="entry name" value="BETA-LACTAMASE-TYPE TRANSPEPTIDASE FOLD CONTAINING PROTEIN"/>
    <property type="match status" value="1"/>
</dbReference>
<feature type="compositionally biased region" description="Basic and acidic residues" evidence="1">
    <location>
        <begin position="55"/>
        <end position="83"/>
    </location>
</feature>
<keyword evidence="4" id="KW-1185">Reference proteome</keyword>
<feature type="region of interest" description="Disordered" evidence="1">
    <location>
        <begin position="55"/>
        <end position="88"/>
    </location>
</feature>
<dbReference type="Proteomes" id="UP000822142">
    <property type="component" value="Unassembled WGS sequence"/>
</dbReference>
<dbReference type="RefSeq" id="WP_173748655.1">
    <property type="nucleotide sequence ID" value="NZ_JAAITA010000004.1"/>
</dbReference>
<sequence length="345" mass="39147">MTEEQERLRRRRKKAMLRRQILKKRIALTVIALAGVGVGIYSACVIRAEKAEQKEIQQKKEEQAAKEKAEEERKQERKDAHQEAEEEQVQVMENLKEDVENLLSDFSGEWSVYIQEMNYDNEIVVNNTPMYPASLIKLFAMAASYENMGEILEHEKAYADSEEAAVEEVGRLLEEMITVSDNEAYNELVKLQSADRDFTEACSKINAYLEENGFEDTEVHTTLHPAYSSFDSDNGGDNVTTVKDCGKLLEQIYKGSCISQEKSASMLHLLLKQENTVKIPGGLPKGTKVANKTGETSDVQHDVAIVYGEETDFILCIMTREFDSEEGVYSDMHELSQMVYETLNP</sequence>
<comment type="caution">
    <text evidence="3">The sequence shown here is derived from an EMBL/GenBank/DDBJ whole genome shotgun (WGS) entry which is preliminary data.</text>
</comment>
<dbReference type="SUPFAM" id="SSF56601">
    <property type="entry name" value="beta-lactamase/transpeptidase-like"/>
    <property type="match status" value="1"/>
</dbReference>
<evidence type="ECO:0000313" key="4">
    <source>
        <dbReference type="Proteomes" id="UP000822142"/>
    </source>
</evidence>
<reference evidence="3 4" key="1">
    <citation type="journal article" date="2020" name="Cell Host Microbe">
        <title>Functional and Genomic Variation between Human-Derived Isolates of Lachnospiraceae Reveals Inter- and Intra-Species Diversity.</title>
        <authorList>
            <person name="Sorbara M.T."/>
            <person name="Littmann E.R."/>
            <person name="Fontana E."/>
            <person name="Moody T.U."/>
            <person name="Kohout C.E."/>
            <person name="Gjonbalaj M."/>
            <person name="Eaton V."/>
            <person name="Seok R."/>
            <person name="Leiner I.M."/>
            <person name="Pamer E.G."/>
        </authorList>
    </citation>
    <scope>NUCLEOTIDE SEQUENCE [LARGE SCALE GENOMIC DNA]</scope>
    <source>
        <strain evidence="3 4">MSK.15.26</strain>
    </source>
</reference>